<feature type="transmembrane region" description="Helical" evidence="1">
    <location>
        <begin position="7"/>
        <end position="26"/>
    </location>
</feature>
<feature type="transmembrane region" description="Helical" evidence="1">
    <location>
        <begin position="71"/>
        <end position="91"/>
    </location>
</feature>
<feature type="transmembrane region" description="Helical" evidence="1">
    <location>
        <begin position="433"/>
        <end position="458"/>
    </location>
</feature>
<feature type="transmembrane region" description="Helical" evidence="1">
    <location>
        <begin position="111"/>
        <end position="140"/>
    </location>
</feature>
<gene>
    <name evidence="2" type="ORF">PF006_g21825</name>
</gene>
<evidence type="ECO:0000313" key="2">
    <source>
        <dbReference type="EMBL" id="KAE9104762.1"/>
    </source>
</evidence>
<dbReference type="AlphaFoldDB" id="A0A6A3RVG9"/>
<keyword evidence="1" id="KW-1133">Transmembrane helix</keyword>
<feature type="transmembrane region" description="Helical" evidence="1">
    <location>
        <begin position="38"/>
        <end position="59"/>
    </location>
</feature>
<dbReference type="EMBL" id="QXGA01002056">
    <property type="protein sequence ID" value="KAE9104762.1"/>
    <property type="molecule type" value="Genomic_DNA"/>
</dbReference>
<keyword evidence="1" id="KW-0812">Transmembrane</keyword>
<reference evidence="2 3" key="1">
    <citation type="submission" date="2018-08" db="EMBL/GenBank/DDBJ databases">
        <title>Genomic investigation of the strawberry pathogen Phytophthora fragariae indicates pathogenicity is determined by transcriptional variation in three key races.</title>
        <authorList>
            <person name="Adams T.M."/>
            <person name="Armitage A.D."/>
            <person name="Sobczyk M.K."/>
            <person name="Bates H.J."/>
            <person name="Dunwell J.M."/>
            <person name="Nellist C.F."/>
            <person name="Harrison R.J."/>
        </authorList>
    </citation>
    <scope>NUCLEOTIDE SEQUENCE [LARGE SCALE GENOMIC DNA]</scope>
    <source>
        <strain evidence="2 3">NOV-5</strain>
    </source>
</reference>
<feature type="transmembrane region" description="Helical" evidence="1">
    <location>
        <begin position="376"/>
        <end position="395"/>
    </location>
</feature>
<evidence type="ECO:0000256" key="1">
    <source>
        <dbReference type="SAM" id="Phobius"/>
    </source>
</evidence>
<name>A0A6A3RVG9_9STRA</name>
<feature type="transmembrane region" description="Helical" evidence="1">
    <location>
        <begin position="407"/>
        <end position="427"/>
    </location>
</feature>
<comment type="caution">
    <text evidence="2">The sequence shown here is derived from an EMBL/GenBank/DDBJ whole genome shotgun (WGS) entry which is preliminary data.</text>
</comment>
<protein>
    <submittedName>
        <fullName evidence="2">Uncharacterized protein</fullName>
    </submittedName>
</protein>
<accession>A0A6A3RVG9</accession>
<proteinExistence type="predicted"/>
<organism evidence="2 3">
    <name type="scientific">Phytophthora fragariae</name>
    <dbReference type="NCBI Taxonomy" id="53985"/>
    <lineage>
        <taxon>Eukaryota</taxon>
        <taxon>Sar</taxon>
        <taxon>Stramenopiles</taxon>
        <taxon>Oomycota</taxon>
        <taxon>Peronosporomycetes</taxon>
        <taxon>Peronosporales</taxon>
        <taxon>Peronosporaceae</taxon>
        <taxon>Phytophthora</taxon>
    </lineage>
</organism>
<feature type="transmembrane region" description="Helical" evidence="1">
    <location>
        <begin position="340"/>
        <end position="361"/>
    </location>
</feature>
<sequence length="567" mass="64041">MFRALAVLLIMPWSCVIVTLVIDMIPLRPPAEGPDANYLFFVRTFISFWVSTIAISLQFRHCVSSASFSTAHILASAIFTTAPTTSVYYGLSHVIGFHYRSEFYSYHQQSLVLIYPTFFYVFTTLPTNAKTPFAMLLPIMKILMRNVMSRTVVHLSDEIPEIVLMNVEVFNSLFMSYCMQNSPSIWTTLGLILVDGTQMIASMHDVEKVIKRMQIVKEQVTTERARRIMENPTIDQIQELRRKTILGYAQDILERHSPTQTTQVVVASPRTTGLSPTTVLPLDATTKTMPVHKELGSSSSSRSKLMGSFSMAQVELHGFYSVKRVRDYVDYSRRTSVFRAFFVAAVMPWPCVIITILVDLIPLRSPAEGLHANYEFVVRVFLSFLVASVAVNLQFRHSMPSAPLSNQRVVVTSAITAAQTTGVLFGLSRAVGFPLPFGIITVSPAWVAFLLIPLASFLRKARADPEQWPLVLNSLKVWVCQETLVVIYPTYFYIFTTMPQNAKTPFAMLLPIIKMVLRNIMSRTVVHLNDEIPEVVLMNVEVFNSLFMSYCMQNTPSLWTTLGLYCH</sequence>
<evidence type="ECO:0000313" key="3">
    <source>
        <dbReference type="Proteomes" id="UP000440732"/>
    </source>
</evidence>
<keyword evidence="1" id="KW-0472">Membrane</keyword>
<dbReference type="Proteomes" id="UP000440732">
    <property type="component" value="Unassembled WGS sequence"/>
</dbReference>